<dbReference type="InterPro" id="IPR007867">
    <property type="entry name" value="GMC_OxRtase_C"/>
</dbReference>
<dbReference type="InterPro" id="IPR036188">
    <property type="entry name" value="FAD/NAD-bd_sf"/>
</dbReference>
<dbReference type="SUPFAM" id="SSF51905">
    <property type="entry name" value="FAD/NAD(P)-binding domain"/>
    <property type="match status" value="1"/>
</dbReference>
<keyword evidence="3 4" id="KW-0274">FAD</keyword>
<evidence type="ECO:0000256" key="3">
    <source>
        <dbReference type="PIRSR" id="PIRSR000137-2"/>
    </source>
</evidence>
<dbReference type="EMBL" id="OU900097">
    <property type="protein sequence ID" value="CAG9861392.1"/>
    <property type="molecule type" value="Genomic_DNA"/>
</dbReference>
<evidence type="ECO:0000256" key="2">
    <source>
        <dbReference type="PIRSR" id="PIRSR000137-1"/>
    </source>
</evidence>
<evidence type="ECO:0000313" key="9">
    <source>
        <dbReference type="Proteomes" id="UP001153712"/>
    </source>
</evidence>
<comment type="similarity">
    <text evidence="1 4">Belongs to the GMC oxidoreductase family.</text>
</comment>
<dbReference type="OrthoDB" id="269227at2759"/>
<evidence type="ECO:0000256" key="4">
    <source>
        <dbReference type="RuleBase" id="RU003968"/>
    </source>
</evidence>
<sequence>MNVLKKFVIFLTLVNYIVCDDSVSEFTKYVEDELEKISKFQLPTDNRKLFSNLTCRSKVKNYGTFDFIIIGAGSAGAVLANRLSEISQWKILLLEAGGELTDFSDVPAFNNYLQQTDMNWGYLTSSQTTCCQGMKNNQCPYPRGKVLGGTSTLNGAIYARGSPDDYNEWANLGNPGWSFKEVLPYFKKSEHVALKSYDKDYHGTNGPLYVNQTSPPSVISEAFLAANLEKGLKEIDYNGKHQTGVSRLQFNIKNNKHLNSARAFLDTIKRKNLDVALRATVEEILIQNRRAKGVKFVQNGVRYRANAAKEVIVSAGAINSPQLLILSGIGPAEHLRKLGIPVKADLPVGENLQDHPLFVNMYFRTNISSPNHTMQQNIERYFDGLTPLTNGAGLEQLAFLDFANDPSSPKADVELITFAPPFSVPANPQGAYNLKDRFAEPYSKYNTLTDISVIISLMKPKSRGRVTLKSNSMLDFPQIDINYFSDEAGEDIEMMYRGVRYVLGLEETEAFRRIGARYVAEQPGCESLKADEREFWYCAIRNMAATEYHPCCTTKMGPSPADSVVDSVAVVHGFDNLRVVDAGVIPVITSGHLNAAVYMIAEKISDVIKQKYNK</sequence>
<comment type="cofactor">
    <cofactor evidence="3">
        <name>FAD</name>
        <dbReference type="ChEBI" id="CHEBI:57692"/>
    </cofactor>
</comment>
<feature type="binding site" evidence="3">
    <location>
        <position position="146"/>
    </location>
    <ligand>
        <name>FAD</name>
        <dbReference type="ChEBI" id="CHEBI:57692"/>
    </ligand>
</feature>
<gene>
    <name evidence="8" type="ORF">PHYEVI_LOCUS7732</name>
</gene>
<accession>A0A9N9TS90</accession>
<reference evidence="8" key="1">
    <citation type="submission" date="2022-01" db="EMBL/GenBank/DDBJ databases">
        <authorList>
            <person name="King R."/>
        </authorList>
    </citation>
    <scope>NUCLEOTIDE SEQUENCE</scope>
</reference>
<feature type="domain" description="Glucose-methanol-choline oxidoreductase N-terminal" evidence="7">
    <location>
        <begin position="316"/>
        <end position="330"/>
    </location>
</feature>
<dbReference type="PIRSF" id="PIRSF000137">
    <property type="entry name" value="Alcohol_oxidase"/>
    <property type="match status" value="1"/>
</dbReference>
<dbReference type="PANTHER" id="PTHR11552">
    <property type="entry name" value="GLUCOSE-METHANOL-CHOLINE GMC OXIDOREDUCTASE"/>
    <property type="match status" value="1"/>
</dbReference>
<feature type="domain" description="Glucose-methanol-choline oxidoreductase N-terminal" evidence="6">
    <location>
        <begin position="144"/>
        <end position="167"/>
    </location>
</feature>
<feature type="active site" description="Proton donor" evidence="2">
    <location>
        <position position="549"/>
    </location>
</feature>
<evidence type="ECO:0000256" key="5">
    <source>
        <dbReference type="SAM" id="SignalP"/>
    </source>
</evidence>
<evidence type="ECO:0000259" key="6">
    <source>
        <dbReference type="PROSITE" id="PS00623"/>
    </source>
</evidence>
<feature type="signal peptide" evidence="5">
    <location>
        <begin position="1"/>
        <end position="19"/>
    </location>
</feature>
<dbReference type="InterPro" id="IPR012132">
    <property type="entry name" value="GMC_OxRdtase"/>
</dbReference>
<feature type="binding site" evidence="3">
    <location>
        <position position="281"/>
    </location>
    <ligand>
        <name>FAD</name>
        <dbReference type="ChEBI" id="CHEBI:57692"/>
    </ligand>
</feature>
<feature type="active site" description="Proton acceptor" evidence="2">
    <location>
        <position position="592"/>
    </location>
</feature>
<keyword evidence="5" id="KW-0732">Signal</keyword>
<dbReference type="GO" id="GO:0016614">
    <property type="term" value="F:oxidoreductase activity, acting on CH-OH group of donors"/>
    <property type="evidence" value="ECO:0007669"/>
    <property type="project" value="InterPro"/>
</dbReference>
<dbReference type="PROSITE" id="PS00623">
    <property type="entry name" value="GMC_OXRED_1"/>
    <property type="match status" value="1"/>
</dbReference>
<keyword evidence="9" id="KW-1185">Reference proteome</keyword>
<dbReference type="AlphaFoldDB" id="A0A9N9TS90"/>
<dbReference type="InterPro" id="IPR000172">
    <property type="entry name" value="GMC_OxRdtase_N"/>
</dbReference>
<evidence type="ECO:0000256" key="1">
    <source>
        <dbReference type="ARBA" id="ARBA00010790"/>
    </source>
</evidence>
<dbReference type="Gene3D" id="3.50.50.60">
    <property type="entry name" value="FAD/NAD(P)-binding domain"/>
    <property type="match status" value="1"/>
</dbReference>
<dbReference type="Pfam" id="PF05199">
    <property type="entry name" value="GMC_oxred_C"/>
    <property type="match status" value="1"/>
</dbReference>
<organism evidence="8 9">
    <name type="scientific">Phyllotreta striolata</name>
    <name type="common">Striped flea beetle</name>
    <name type="synonym">Crioceris striolata</name>
    <dbReference type="NCBI Taxonomy" id="444603"/>
    <lineage>
        <taxon>Eukaryota</taxon>
        <taxon>Metazoa</taxon>
        <taxon>Ecdysozoa</taxon>
        <taxon>Arthropoda</taxon>
        <taxon>Hexapoda</taxon>
        <taxon>Insecta</taxon>
        <taxon>Pterygota</taxon>
        <taxon>Neoptera</taxon>
        <taxon>Endopterygota</taxon>
        <taxon>Coleoptera</taxon>
        <taxon>Polyphaga</taxon>
        <taxon>Cucujiformia</taxon>
        <taxon>Chrysomeloidea</taxon>
        <taxon>Chrysomelidae</taxon>
        <taxon>Galerucinae</taxon>
        <taxon>Alticini</taxon>
        <taxon>Phyllotreta</taxon>
    </lineage>
</organism>
<dbReference type="PROSITE" id="PS00624">
    <property type="entry name" value="GMC_OXRED_2"/>
    <property type="match status" value="1"/>
</dbReference>
<proteinExistence type="inferred from homology"/>
<dbReference type="SUPFAM" id="SSF54373">
    <property type="entry name" value="FAD-linked reductases, C-terminal domain"/>
    <property type="match status" value="1"/>
</dbReference>
<dbReference type="Pfam" id="PF00732">
    <property type="entry name" value="GMC_oxred_N"/>
    <property type="match status" value="1"/>
</dbReference>
<evidence type="ECO:0000313" key="8">
    <source>
        <dbReference type="EMBL" id="CAG9861392.1"/>
    </source>
</evidence>
<dbReference type="Proteomes" id="UP001153712">
    <property type="component" value="Chromosome 4"/>
</dbReference>
<feature type="chain" id="PRO_5040292699" description="Glucose-methanol-choline oxidoreductase N-terminal domain-containing protein" evidence="5">
    <location>
        <begin position="20"/>
        <end position="614"/>
    </location>
</feature>
<name>A0A9N9TS90_PHYSR</name>
<feature type="binding site" evidence="3">
    <location>
        <position position="150"/>
    </location>
    <ligand>
        <name>FAD</name>
        <dbReference type="ChEBI" id="CHEBI:57692"/>
    </ligand>
</feature>
<dbReference type="GO" id="GO:0050660">
    <property type="term" value="F:flavin adenine dinucleotide binding"/>
    <property type="evidence" value="ECO:0007669"/>
    <property type="project" value="InterPro"/>
</dbReference>
<evidence type="ECO:0000259" key="7">
    <source>
        <dbReference type="PROSITE" id="PS00624"/>
    </source>
</evidence>
<protein>
    <recommendedName>
        <fullName evidence="6 7">Glucose-methanol-choline oxidoreductase N-terminal domain-containing protein</fullName>
    </recommendedName>
</protein>
<dbReference type="PANTHER" id="PTHR11552:SF158">
    <property type="entry name" value="GH23626P-RELATED"/>
    <property type="match status" value="1"/>
</dbReference>
<dbReference type="Gene3D" id="3.30.560.10">
    <property type="entry name" value="Glucose Oxidase, domain 3"/>
    <property type="match status" value="1"/>
</dbReference>
<keyword evidence="4" id="KW-0285">Flavoprotein</keyword>